<reference evidence="2" key="1">
    <citation type="journal article" date="2019" name="Sci. Rep.">
        <title>Draft genome of Tanacetum cinerariifolium, the natural source of mosquito coil.</title>
        <authorList>
            <person name="Yamashiro T."/>
            <person name="Shiraishi A."/>
            <person name="Satake H."/>
            <person name="Nakayama K."/>
        </authorList>
    </citation>
    <scope>NUCLEOTIDE SEQUENCE</scope>
</reference>
<evidence type="ECO:0000256" key="1">
    <source>
        <dbReference type="SAM" id="MobiDB-lite"/>
    </source>
</evidence>
<protein>
    <submittedName>
        <fullName evidence="2">Uncharacterized protein</fullName>
    </submittedName>
</protein>
<proteinExistence type="predicted"/>
<feature type="compositionally biased region" description="Polar residues" evidence="1">
    <location>
        <begin position="14"/>
        <end position="29"/>
    </location>
</feature>
<comment type="caution">
    <text evidence="2">The sequence shown here is derived from an EMBL/GenBank/DDBJ whole genome shotgun (WGS) entry which is preliminary data.</text>
</comment>
<feature type="region of interest" description="Disordered" evidence="1">
    <location>
        <begin position="58"/>
        <end position="83"/>
    </location>
</feature>
<accession>A0A699VRC6</accession>
<organism evidence="2">
    <name type="scientific">Tanacetum cinerariifolium</name>
    <name type="common">Dalmatian daisy</name>
    <name type="synonym">Chrysanthemum cinerariifolium</name>
    <dbReference type="NCBI Taxonomy" id="118510"/>
    <lineage>
        <taxon>Eukaryota</taxon>
        <taxon>Viridiplantae</taxon>
        <taxon>Streptophyta</taxon>
        <taxon>Embryophyta</taxon>
        <taxon>Tracheophyta</taxon>
        <taxon>Spermatophyta</taxon>
        <taxon>Magnoliopsida</taxon>
        <taxon>eudicotyledons</taxon>
        <taxon>Gunneridae</taxon>
        <taxon>Pentapetalae</taxon>
        <taxon>asterids</taxon>
        <taxon>campanulids</taxon>
        <taxon>Asterales</taxon>
        <taxon>Asteraceae</taxon>
        <taxon>Asteroideae</taxon>
        <taxon>Anthemideae</taxon>
        <taxon>Anthemidinae</taxon>
        <taxon>Tanacetum</taxon>
    </lineage>
</organism>
<dbReference type="AlphaFoldDB" id="A0A699VRC6"/>
<gene>
    <name evidence="2" type="ORF">Tci_907600</name>
</gene>
<feature type="region of interest" description="Disordered" evidence="1">
    <location>
        <begin position="8"/>
        <end position="29"/>
    </location>
</feature>
<feature type="non-terminal residue" evidence="2">
    <location>
        <position position="1"/>
    </location>
</feature>
<evidence type="ECO:0000313" key="2">
    <source>
        <dbReference type="EMBL" id="GFD35631.1"/>
    </source>
</evidence>
<sequence>VFFMWVLHPPPPSTNQKGQSQGSVAPSSSKTAALAEYQAWTMTDTRLMTSVSLTHADLQMDDDMAPDAQAQSSDDEDIGNAHIPKVNLGQDWWKPLEEERPATPEHAWFIPSSDVPVPKKNWASALASTYSPPPEDSLIAHTGDIAMFID</sequence>
<dbReference type="EMBL" id="BKCJ011461170">
    <property type="protein sequence ID" value="GFD35631.1"/>
    <property type="molecule type" value="Genomic_DNA"/>
</dbReference>
<name>A0A699VRC6_TANCI</name>